<dbReference type="Proteomes" id="UP000326287">
    <property type="component" value="Chromosome"/>
</dbReference>
<evidence type="ECO:0000313" key="2">
    <source>
        <dbReference type="EMBL" id="QFU74873.1"/>
    </source>
</evidence>
<dbReference type="OrthoDB" id="9784878at2"/>
<dbReference type="EMBL" id="CP036422">
    <property type="protein sequence ID" value="QFU74873.1"/>
    <property type="molecule type" value="Genomic_DNA"/>
</dbReference>
<dbReference type="NCBIfam" id="TIGR03420">
    <property type="entry name" value="DnaA_homol_Hda"/>
    <property type="match status" value="1"/>
</dbReference>
<dbReference type="RefSeq" id="WP_152660980.1">
    <property type="nucleotide sequence ID" value="NZ_CP036422.1"/>
</dbReference>
<reference evidence="2 3" key="1">
    <citation type="submission" date="2019-02" db="EMBL/GenBank/DDBJ databases">
        <authorList>
            <person name="Li S.-H."/>
        </authorList>
    </citation>
    <scope>NUCLEOTIDE SEQUENCE [LARGE SCALE GENOMIC DNA]</scope>
    <source>
        <strain evidence="2 3">IMCC14385</strain>
    </source>
</reference>
<protein>
    <submittedName>
        <fullName evidence="2">DnaA regulatory inactivator Hda</fullName>
    </submittedName>
</protein>
<dbReference type="GO" id="GO:0032297">
    <property type="term" value="P:negative regulation of DNA-templated DNA replication initiation"/>
    <property type="evidence" value="ECO:0007669"/>
    <property type="project" value="InterPro"/>
</dbReference>
<sequence>MASEAQLALPVLIRDDATFDNYLAGEGGKVLLGGLRQQLTPDGEPLIFLHGGAGSGKSHLLQAACHLAEGRALYLPLADLAGYAPEEVLAGAEQMPLLCLDDLDAVVGNEAWELALFNLYNAARDAGCRLLLAAAASPRELAIDLADLRSRLAWGVVYHLPASDDERKCLILEFRAGLRGLQLPPEVAAFLVKRAPRSLDGLLDCLDKLDRASLAHQRALSIPFVKQTLDL</sequence>
<dbReference type="KEGG" id="halc:EY643_04035"/>
<dbReference type="AlphaFoldDB" id="A0A5P9NGE6"/>
<evidence type="ECO:0000259" key="1">
    <source>
        <dbReference type="Pfam" id="PF22688"/>
    </source>
</evidence>
<gene>
    <name evidence="2" type="primary">hda</name>
    <name evidence="2" type="ORF">EY643_04035</name>
</gene>
<keyword evidence="3" id="KW-1185">Reference proteome</keyword>
<organism evidence="2 3">
    <name type="scientific">Halioglobus maricola</name>
    <dbReference type="NCBI Taxonomy" id="2601894"/>
    <lineage>
        <taxon>Bacteria</taxon>
        <taxon>Pseudomonadati</taxon>
        <taxon>Pseudomonadota</taxon>
        <taxon>Gammaproteobacteria</taxon>
        <taxon>Cellvibrionales</taxon>
        <taxon>Halieaceae</taxon>
        <taxon>Halioglobus</taxon>
    </lineage>
</organism>
<dbReference type="GO" id="GO:0006270">
    <property type="term" value="P:DNA replication initiation"/>
    <property type="evidence" value="ECO:0007669"/>
    <property type="project" value="TreeGrafter"/>
</dbReference>
<evidence type="ECO:0000313" key="3">
    <source>
        <dbReference type="Proteomes" id="UP000326287"/>
    </source>
</evidence>
<dbReference type="SUPFAM" id="SSF52540">
    <property type="entry name" value="P-loop containing nucleoside triphosphate hydrolases"/>
    <property type="match status" value="1"/>
</dbReference>
<proteinExistence type="predicted"/>
<dbReference type="InterPro" id="IPR017788">
    <property type="entry name" value="Hda"/>
</dbReference>
<dbReference type="Gene3D" id="1.10.8.60">
    <property type="match status" value="1"/>
</dbReference>
<dbReference type="InterPro" id="IPR027417">
    <property type="entry name" value="P-loop_NTPase"/>
</dbReference>
<dbReference type="PANTHER" id="PTHR30050:SF5">
    <property type="entry name" value="DNAA REGULATORY INACTIVATOR HDA"/>
    <property type="match status" value="1"/>
</dbReference>
<dbReference type="PANTHER" id="PTHR30050">
    <property type="entry name" value="CHROMOSOMAL REPLICATION INITIATOR PROTEIN DNAA"/>
    <property type="match status" value="1"/>
</dbReference>
<dbReference type="Pfam" id="PF22688">
    <property type="entry name" value="Hda_lid"/>
    <property type="match status" value="1"/>
</dbReference>
<feature type="domain" description="Hda lid" evidence="1">
    <location>
        <begin position="165"/>
        <end position="229"/>
    </location>
</feature>
<accession>A0A5P9NGE6</accession>
<dbReference type="InterPro" id="IPR055199">
    <property type="entry name" value="Hda_lid"/>
</dbReference>
<name>A0A5P9NGE6_9GAMM</name>
<dbReference type="Gene3D" id="3.40.50.300">
    <property type="entry name" value="P-loop containing nucleotide triphosphate hydrolases"/>
    <property type="match status" value="1"/>
</dbReference>